<dbReference type="GO" id="GO:0016491">
    <property type="term" value="F:oxidoreductase activity"/>
    <property type="evidence" value="ECO:0007669"/>
    <property type="project" value="UniProtKB-KW"/>
</dbReference>
<name>X8CT68_MYCIT</name>
<proteinExistence type="predicted"/>
<reference evidence="1 2" key="1">
    <citation type="submission" date="2013-12" db="EMBL/GenBank/DDBJ databases">
        <authorList>
            <person name="Zelazny A."/>
            <person name="Olivier K."/>
            <person name="Holland S."/>
            <person name="Lenaerts A."/>
            <person name="Ordway D."/>
            <person name="DeGroote M.A."/>
            <person name="Parker T."/>
            <person name="Sizemore C."/>
            <person name="Tallon L.J."/>
            <person name="Sadzewicz L.K."/>
            <person name="Sengamalay N."/>
            <person name="Fraser C.M."/>
            <person name="Hine E."/>
            <person name="Shefchek K.A."/>
            <person name="Das S.P."/>
            <person name="Tettelin H."/>
        </authorList>
    </citation>
    <scope>NUCLEOTIDE SEQUENCE [LARGE SCALE GENOMIC DNA]</scope>
    <source>
        <strain evidence="1 2">1956</strain>
    </source>
</reference>
<evidence type="ECO:0000313" key="1">
    <source>
        <dbReference type="EMBL" id="EUA59602.1"/>
    </source>
</evidence>
<dbReference type="EMBL" id="JAOG01000001">
    <property type="protein sequence ID" value="EUA59602.1"/>
    <property type="molecule type" value="Genomic_DNA"/>
</dbReference>
<organism evidence="1 2">
    <name type="scientific">Mycobacterium intracellulare 1956</name>
    <dbReference type="NCBI Taxonomy" id="1299331"/>
    <lineage>
        <taxon>Bacteria</taxon>
        <taxon>Bacillati</taxon>
        <taxon>Actinomycetota</taxon>
        <taxon>Actinomycetes</taxon>
        <taxon>Mycobacteriales</taxon>
        <taxon>Mycobacteriaceae</taxon>
        <taxon>Mycobacterium</taxon>
        <taxon>Mycobacterium avium complex (MAC)</taxon>
    </lineage>
</organism>
<sequence>MSALSGFLSALPPQMRDPVLLAIPFFLLLLTLEWTAARKLEHLAADAARPRRGRTAPATR</sequence>
<dbReference type="PATRIC" id="fig|1299331.3.peg.2680"/>
<keyword evidence="1" id="KW-0560">Oxidoreductase</keyword>
<dbReference type="EC" id="1.3.-.-" evidence="1"/>
<dbReference type="AlphaFoldDB" id="X8CT68"/>
<accession>X8CT68</accession>
<evidence type="ECO:0000313" key="2">
    <source>
        <dbReference type="Proteomes" id="UP000020825"/>
    </source>
</evidence>
<comment type="caution">
    <text evidence="1">The sequence shown here is derived from an EMBL/GenBank/DDBJ whole genome shotgun (WGS) entry which is preliminary data.</text>
</comment>
<dbReference type="Proteomes" id="UP000020825">
    <property type="component" value="Unassembled WGS sequence"/>
</dbReference>
<protein>
    <submittedName>
        <fullName evidence="1">C-5 sterol desaturase domain protein</fullName>
        <ecNumber evidence="1">1.3.-.-</ecNumber>
    </submittedName>
</protein>
<gene>
    <name evidence="1" type="ORF">I550_2750</name>
</gene>